<proteinExistence type="predicted"/>
<dbReference type="PANTHER" id="PTHR10513:SF35">
    <property type="entry name" value="DEOXYADENOSINE KINASE"/>
    <property type="match status" value="1"/>
</dbReference>
<feature type="region of interest" description="Disordered" evidence="1">
    <location>
        <begin position="67"/>
        <end position="90"/>
    </location>
</feature>
<dbReference type="InterPro" id="IPR050566">
    <property type="entry name" value="Deoxyribonucleoside_kinase"/>
</dbReference>
<dbReference type="GO" id="GO:0005737">
    <property type="term" value="C:cytoplasm"/>
    <property type="evidence" value="ECO:0007669"/>
    <property type="project" value="TreeGrafter"/>
</dbReference>
<dbReference type="AlphaFoldDB" id="A0A0A9FQQ6"/>
<evidence type="ECO:0000256" key="1">
    <source>
        <dbReference type="SAM" id="MobiDB-lite"/>
    </source>
</evidence>
<dbReference type="EMBL" id="GBRH01185250">
    <property type="protein sequence ID" value="JAE12646.1"/>
    <property type="molecule type" value="Transcribed_RNA"/>
</dbReference>
<reference evidence="2" key="1">
    <citation type="submission" date="2014-09" db="EMBL/GenBank/DDBJ databases">
        <authorList>
            <person name="Magalhaes I.L.F."/>
            <person name="Oliveira U."/>
            <person name="Santos F.R."/>
            <person name="Vidigal T.H.D.A."/>
            <person name="Brescovit A.D."/>
            <person name="Santos A.J."/>
        </authorList>
    </citation>
    <scope>NUCLEOTIDE SEQUENCE</scope>
    <source>
        <tissue evidence="2">Shoot tissue taken approximately 20 cm above the soil surface</tissue>
    </source>
</reference>
<name>A0A0A9FQQ6_ARUDO</name>
<evidence type="ECO:0000313" key="2">
    <source>
        <dbReference type="EMBL" id="JAE12646.1"/>
    </source>
</evidence>
<sequence length="121" mass="13823">MHMEGSLPPEIRDRVFYLEGNHMHSSIQKVPALVLDCEPDIDFNKDIEAKRQYAHQVAEFFEFVKKKKEAPSEQTSTEKDRMNPQVMLPNGGHLWVPGGNPFAGSPMNLDFRRAMSSYIST</sequence>
<reference evidence="2" key="2">
    <citation type="journal article" date="2015" name="Data Brief">
        <title>Shoot transcriptome of the giant reed, Arundo donax.</title>
        <authorList>
            <person name="Barrero R.A."/>
            <person name="Guerrero F.D."/>
            <person name="Moolhuijzen P."/>
            <person name="Goolsby J.A."/>
            <person name="Tidwell J."/>
            <person name="Bellgard S.E."/>
            <person name="Bellgard M.I."/>
        </authorList>
    </citation>
    <scope>NUCLEOTIDE SEQUENCE</scope>
    <source>
        <tissue evidence="2">Shoot tissue taken approximately 20 cm above the soil surface</tissue>
    </source>
</reference>
<protein>
    <submittedName>
        <fullName evidence="2">Uncharacterized protein</fullName>
    </submittedName>
</protein>
<accession>A0A0A9FQQ6</accession>
<dbReference type="GO" id="GO:0019136">
    <property type="term" value="F:deoxynucleoside kinase activity"/>
    <property type="evidence" value="ECO:0007669"/>
    <property type="project" value="TreeGrafter"/>
</dbReference>
<dbReference type="PANTHER" id="PTHR10513">
    <property type="entry name" value="DEOXYNUCLEOSIDE KINASE"/>
    <property type="match status" value="1"/>
</dbReference>
<organism evidence="2">
    <name type="scientific">Arundo donax</name>
    <name type="common">Giant reed</name>
    <name type="synonym">Donax arundinaceus</name>
    <dbReference type="NCBI Taxonomy" id="35708"/>
    <lineage>
        <taxon>Eukaryota</taxon>
        <taxon>Viridiplantae</taxon>
        <taxon>Streptophyta</taxon>
        <taxon>Embryophyta</taxon>
        <taxon>Tracheophyta</taxon>
        <taxon>Spermatophyta</taxon>
        <taxon>Magnoliopsida</taxon>
        <taxon>Liliopsida</taxon>
        <taxon>Poales</taxon>
        <taxon>Poaceae</taxon>
        <taxon>PACMAD clade</taxon>
        <taxon>Arundinoideae</taxon>
        <taxon>Arundineae</taxon>
        <taxon>Arundo</taxon>
    </lineage>
</organism>